<keyword evidence="1" id="KW-1185">Reference proteome</keyword>
<proteinExistence type="predicted"/>
<dbReference type="Proteomes" id="UP000046392">
    <property type="component" value="Unplaced"/>
</dbReference>
<dbReference type="AlphaFoldDB" id="A0A0N5CA56"/>
<protein>
    <submittedName>
        <fullName evidence="2">Astacin domain-containing protein</fullName>
    </submittedName>
</protein>
<evidence type="ECO:0000313" key="1">
    <source>
        <dbReference type="Proteomes" id="UP000046392"/>
    </source>
</evidence>
<reference evidence="2" key="1">
    <citation type="submission" date="2017-02" db="UniProtKB">
        <authorList>
            <consortium name="WormBaseParasite"/>
        </authorList>
    </citation>
    <scope>IDENTIFICATION</scope>
</reference>
<sequence>MVQNELESTIYDDAHILMEQKICVKYVKTTRSASLINATLIKRGNKCSASADLVGRHVSFTVIVNSDCNTMSRIQKLIYWSLYMRYEFAKCLGNKQGHIIEKKMANVIKKYNCSFDKSETTTTISEFSVEYSYFSLPKVDGIEPKTLRQIDYSREFSFHEIKDLNKKICQNSCKKSKISCKNYSYKNPKKCNECLCPYFYNGYKCQNFVKSQHPKLCGKGSLTAQRKLSKMSLNLEVGCLYKVKAKNKKRQIKVTFKFDQPVFWDCKIYRNLEIRYRKDKSETGLIPCGNMSKFSVTGSYGGYILIYHPKLYSNRPRKIIMEYYELKTKMSKIYKEKKFKNFAK</sequence>
<name>A0A0N5CA56_STREA</name>
<dbReference type="WBParaSite" id="SPAL_0001478100.1">
    <property type="protein sequence ID" value="SPAL_0001478100.1"/>
    <property type="gene ID" value="SPAL_0001478100"/>
</dbReference>
<evidence type="ECO:0000313" key="2">
    <source>
        <dbReference type="WBParaSite" id="SPAL_0001478100.1"/>
    </source>
</evidence>
<organism evidence="1 2">
    <name type="scientific">Strongyloides papillosus</name>
    <name type="common">Intestinal threadworm</name>
    <dbReference type="NCBI Taxonomy" id="174720"/>
    <lineage>
        <taxon>Eukaryota</taxon>
        <taxon>Metazoa</taxon>
        <taxon>Ecdysozoa</taxon>
        <taxon>Nematoda</taxon>
        <taxon>Chromadorea</taxon>
        <taxon>Rhabditida</taxon>
        <taxon>Tylenchina</taxon>
        <taxon>Panagrolaimomorpha</taxon>
        <taxon>Strongyloidoidea</taxon>
        <taxon>Strongyloididae</taxon>
        <taxon>Strongyloides</taxon>
    </lineage>
</organism>
<accession>A0A0N5CA56</accession>